<sequence length="62" mass="7127">MIIIVIIVAALLGGLRQPGQTQRRRWIVHRVSPEHSSLQVNLKLMLDLMLNLNLNLGRRGRF</sequence>
<gene>
    <name evidence="2" type="primary">Dper\GL24225</name>
    <name evidence="2" type="ORF">Dper_GL24225</name>
</gene>
<organism evidence="3">
    <name type="scientific">Drosophila persimilis</name>
    <name type="common">Fruit fly</name>
    <dbReference type="NCBI Taxonomy" id="7234"/>
    <lineage>
        <taxon>Eukaryota</taxon>
        <taxon>Metazoa</taxon>
        <taxon>Ecdysozoa</taxon>
        <taxon>Arthropoda</taxon>
        <taxon>Hexapoda</taxon>
        <taxon>Insecta</taxon>
        <taxon>Pterygota</taxon>
        <taxon>Neoptera</taxon>
        <taxon>Endopterygota</taxon>
        <taxon>Diptera</taxon>
        <taxon>Brachycera</taxon>
        <taxon>Muscomorpha</taxon>
        <taxon>Ephydroidea</taxon>
        <taxon>Drosophilidae</taxon>
        <taxon>Drosophila</taxon>
        <taxon>Sophophora</taxon>
    </lineage>
</organism>
<accession>B4G4R2</accession>
<reference evidence="2 3" key="1">
    <citation type="journal article" date="2007" name="Nature">
        <title>Evolution of genes and genomes on the Drosophila phylogeny.</title>
        <authorList>
            <consortium name="Drosophila 12 Genomes Consortium"/>
            <person name="Clark A.G."/>
            <person name="Eisen M.B."/>
            <person name="Smith D.R."/>
            <person name="Bergman C.M."/>
            <person name="Oliver B."/>
            <person name="Markow T.A."/>
            <person name="Kaufman T.C."/>
            <person name="Kellis M."/>
            <person name="Gelbart W."/>
            <person name="Iyer V.N."/>
            <person name="Pollard D.A."/>
            <person name="Sackton T.B."/>
            <person name="Larracuente A.M."/>
            <person name="Singh N.D."/>
            <person name="Abad J.P."/>
            <person name="Abt D.N."/>
            <person name="Adryan B."/>
            <person name="Aguade M."/>
            <person name="Akashi H."/>
            <person name="Anderson W.W."/>
            <person name="Aquadro C.F."/>
            <person name="Ardell D.H."/>
            <person name="Arguello R."/>
            <person name="Artieri C.G."/>
            <person name="Barbash D.A."/>
            <person name="Barker D."/>
            <person name="Barsanti P."/>
            <person name="Batterham P."/>
            <person name="Batzoglou S."/>
            <person name="Begun D."/>
            <person name="Bhutkar A."/>
            <person name="Blanco E."/>
            <person name="Bosak S.A."/>
            <person name="Bradley R.K."/>
            <person name="Brand A.D."/>
            <person name="Brent M.R."/>
            <person name="Brooks A.N."/>
            <person name="Brown R.H."/>
            <person name="Butlin R.K."/>
            <person name="Caggese C."/>
            <person name="Calvi B.R."/>
            <person name="Bernardo de Carvalho A."/>
            <person name="Caspi A."/>
            <person name="Castrezana S."/>
            <person name="Celniker S.E."/>
            <person name="Chang J.L."/>
            <person name="Chapple C."/>
            <person name="Chatterji S."/>
            <person name="Chinwalla A."/>
            <person name="Civetta A."/>
            <person name="Clifton S.W."/>
            <person name="Comeron J.M."/>
            <person name="Costello J.C."/>
            <person name="Coyne J.A."/>
            <person name="Daub J."/>
            <person name="David R.G."/>
            <person name="Delcher A.L."/>
            <person name="Delehaunty K."/>
            <person name="Do C.B."/>
            <person name="Ebling H."/>
            <person name="Edwards K."/>
            <person name="Eickbush T."/>
            <person name="Evans J.D."/>
            <person name="Filipski A."/>
            <person name="Findeiss S."/>
            <person name="Freyhult E."/>
            <person name="Fulton L."/>
            <person name="Fulton R."/>
            <person name="Garcia A.C."/>
            <person name="Gardiner A."/>
            <person name="Garfield D.A."/>
            <person name="Garvin B.E."/>
            <person name="Gibson G."/>
            <person name="Gilbert D."/>
            <person name="Gnerre S."/>
            <person name="Godfrey J."/>
            <person name="Good R."/>
            <person name="Gotea V."/>
            <person name="Gravely B."/>
            <person name="Greenberg A.J."/>
            <person name="Griffiths-Jones S."/>
            <person name="Gross S."/>
            <person name="Guigo R."/>
            <person name="Gustafson E.A."/>
            <person name="Haerty W."/>
            <person name="Hahn M.W."/>
            <person name="Halligan D.L."/>
            <person name="Halpern A.L."/>
            <person name="Halter G.M."/>
            <person name="Han M.V."/>
            <person name="Heger A."/>
            <person name="Hillier L."/>
            <person name="Hinrichs A.S."/>
            <person name="Holmes I."/>
            <person name="Hoskins R.A."/>
            <person name="Hubisz M.J."/>
            <person name="Hultmark D."/>
            <person name="Huntley M.A."/>
            <person name="Jaffe D.B."/>
            <person name="Jagadeeshan S."/>
            <person name="Jeck W.R."/>
            <person name="Johnson J."/>
            <person name="Jones C.D."/>
            <person name="Jordan W.C."/>
            <person name="Karpen G.H."/>
            <person name="Kataoka E."/>
            <person name="Keightley P.D."/>
            <person name="Kheradpour P."/>
            <person name="Kirkness E.F."/>
            <person name="Koerich L.B."/>
            <person name="Kristiansen K."/>
            <person name="Kudrna D."/>
            <person name="Kulathinal R.J."/>
            <person name="Kumar S."/>
            <person name="Kwok R."/>
            <person name="Lander E."/>
            <person name="Langley C.H."/>
            <person name="Lapoint R."/>
            <person name="Lazzaro B.P."/>
            <person name="Lee S.J."/>
            <person name="Levesque L."/>
            <person name="Li R."/>
            <person name="Lin C.F."/>
            <person name="Lin M.F."/>
            <person name="Lindblad-Toh K."/>
            <person name="Llopart A."/>
            <person name="Long M."/>
            <person name="Low L."/>
            <person name="Lozovsky E."/>
            <person name="Lu J."/>
            <person name="Luo M."/>
            <person name="Machado C.A."/>
            <person name="Makalowski W."/>
            <person name="Marzo M."/>
            <person name="Matsuda M."/>
            <person name="Matzkin L."/>
            <person name="McAllister B."/>
            <person name="McBride C.S."/>
            <person name="McKernan B."/>
            <person name="McKernan K."/>
            <person name="Mendez-Lago M."/>
            <person name="Minx P."/>
            <person name="Mollenhauer M.U."/>
            <person name="Montooth K."/>
            <person name="Mount S.M."/>
            <person name="Mu X."/>
            <person name="Myers E."/>
            <person name="Negre B."/>
            <person name="Newfeld S."/>
            <person name="Nielsen R."/>
            <person name="Noor M.A."/>
            <person name="O'Grady P."/>
            <person name="Pachter L."/>
            <person name="Papaceit M."/>
            <person name="Parisi M.J."/>
            <person name="Parisi M."/>
            <person name="Parts L."/>
            <person name="Pedersen J.S."/>
            <person name="Pesole G."/>
            <person name="Phillippy A.M."/>
            <person name="Ponting C.P."/>
            <person name="Pop M."/>
            <person name="Porcelli D."/>
            <person name="Powell J.R."/>
            <person name="Prohaska S."/>
            <person name="Pruitt K."/>
            <person name="Puig M."/>
            <person name="Quesneville H."/>
            <person name="Ram K.R."/>
            <person name="Rand D."/>
            <person name="Rasmussen M.D."/>
            <person name="Reed L.K."/>
            <person name="Reenan R."/>
            <person name="Reily A."/>
            <person name="Remington K.A."/>
            <person name="Rieger T.T."/>
            <person name="Ritchie M.G."/>
            <person name="Robin C."/>
            <person name="Rogers Y.H."/>
            <person name="Rohde C."/>
            <person name="Rozas J."/>
            <person name="Rubenfield M.J."/>
            <person name="Ruiz A."/>
            <person name="Russo S."/>
            <person name="Salzberg S.L."/>
            <person name="Sanchez-Gracia A."/>
            <person name="Saranga D.J."/>
            <person name="Sato H."/>
            <person name="Schaeffer S.W."/>
            <person name="Schatz M.C."/>
            <person name="Schlenke T."/>
            <person name="Schwartz R."/>
            <person name="Segarra C."/>
            <person name="Singh R.S."/>
            <person name="Sirot L."/>
            <person name="Sirota M."/>
            <person name="Sisneros N.B."/>
            <person name="Smith C.D."/>
            <person name="Smith T.F."/>
            <person name="Spieth J."/>
            <person name="Stage D.E."/>
            <person name="Stark A."/>
            <person name="Stephan W."/>
            <person name="Strausberg R.L."/>
            <person name="Strempel S."/>
            <person name="Sturgill D."/>
            <person name="Sutton G."/>
            <person name="Sutton G.G."/>
            <person name="Tao W."/>
            <person name="Teichmann S."/>
            <person name="Tobari Y.N."/>
            <person name="Tomimura Y."/>
            <person name="Tsolas J.M."/>
            <person name="Valente V.L."/>
            <person name="Venter E."/>
            <person name="Venter J.C."/>
            <person name="Vicario S."/>
            <person name="Vieira F.G."/>
            <person name="Vilella A.J."/>
            <person name="Villasante A."/>
            <person name="Walenz B."/>
            <person name="Wang J."/>
            <person name="Wasserman M."/>
            <person name="Watts T."/>
            <person name="Wilson D."/>
            <person name="Wilson R.K."/>
            <person name="Wing R.A."/>
            <person name="Wolfner M.F."/>
            <person name="Wong A."/>
            <person name="Wong G.K."/>
            <person name="Wu C.I."/>
            <person name="Wu G."/>
            <person name="Yamamoto D."/>
            <person name="Yang H.P."/>
            <person name="Yang S.P."/>
            <person name="Yorke J.A."/>
            <person name="Yoshida K."/>
            <person name="Zdobnov E."/>
            <person name="Zhang P."/>
            <person name="Zhang Y."/>
            <person name="Zimin A.V."/>
            <person name="Baldwin J."/>
            <person name="Abdouelleil A."/>
            <person name="Abdulkadir J."/>
            <person name="Abebe A."/>
            <person name="Abera B."/>
            <person name="Abreu J."/>
            <person name="Acer S.C."/>
            <person name="Aftuck L."/>
            <person name="Alexander A."/>
            <person name="An P."/>
            <person name="Anderson E."/>
            <person name="Anderson S."/>
            <person name="Arachi H."/>
            <person name="Azer M."/>
            <person name="Bachantsang P."/>
            <person name="Barry A."/>
            <person name="Bayul T."/>
            <person name="Berlin A."/>
            <person name="Bessette D."/>
            <person name="Bloom T."/>
            <person name="Blye J."/>
            <person name="Boguslavskiy L."/>
            <person name="Bonnet C."/>
            <person name="Boukhgalter B."/>
            <person name="Bourzgui I."/>
            <person name="Brown A."/>
            <person name="Cahill P."/>
            <person name="Channer S."/>
            <person name="Cheshatsang Y."/>
            <person name="Chuda L."/>
            <person name="Citroen M."/>
            <person name="Collymore A."/>
            <person name="Cooke P."/>
            <person name="Costello M."/>
            <person name="D'Aco K."/>
            <person name="Daza R."/>
            <person name="De Haan G."/>
            <person name="DeGray S."/>
            <person name="DeMaso C."/>
            <person name="Dhargay N."/>
            <person name="Dooley K."/>
            <person name="Dooley E."/>
            <person name="Doricent M."/>
            <person name="Dorje P."/>
            <person name="Dorjee K."/>
            <person name="Dupes A."/>
            <person name="Elong R."/>
            <person name="Falk J."/>
            <person name="Farina A."/>
            <person name="Faro S."/>
            <person name="Ferguson D."/>
            <person name="Fisher S."/>
            <person name="Foley C.D."/>
            <person name="Franke A."/>
            <person name="Friedrich D."/>
            <person name="Gadbois L."/>
            <person name="Gearin G."/>
            <person name="Gearin C.R."/>
            <person name="Giannoukos G."/>
            <person name="Goode T."/>
            <person name="Graham J."/>
            <person name="Grandbois E."/>
            <person name="Grewal S."/>
            <person name="Gyaltsen K."/>
            <person name="Hafez N."/>
            <person name="Hagos B."/>
            <person name="Hall J."/>
            <person name="Henson C."/>
            <person name="Hollinger A."/>
            <person name="Honan T."/>
            <person name="Huard M.D."/>
            <person name="Hughes L."/>
            <person name="Hurhula B."/>
            <person name="Husby M.E."/>
            <person name="Kamat A."/>
            <person name="Kanga B."/>
            <person name="Kashin S."/>
            <person name="Khazanovich D."/>
            <person name="Kisner P."/>
            <person name="Lance K."/>
            <person name="Lara M."/>
            <person name="Lee W."/>
            <person name="Lennon N."/>
            <person name="Letendre F."/>
            <person name="LeVine R."/>
            <person name="Lipovsky A."/>
            <person name="Liu X."/>
            <person name="Liu J."/>
            <person name="Liu S."/>
            <person name="Lokyitsang T."/>
            <person name="Lokyitsang Y."/>
            <person name="Lubonja R."/>
            <person name="Lui A."/>
            <person name="MacDonald P."/>
            <person name="Magnisalis V."/>
            <person name="Maru K."/>
            <person name="Matthews C."/>
            <person name="McCusker W."/>
            <person name="McDonough S."/>
            <person name="Mehta T."/>
            <person name="Meldrim J."/>
            <person name="Meneus L."/>
            <person name="Mihai O."/>
            <person name="Mihalev A."/>
            <person name="Mihova T."/>
            <person name="Mittelman R."/>
            <person name="Mlenga V."/>
            <person name="Montmayeur A."/>
            <person name="Mulrain L."/>
            <person name="Navidi A."/>
            <person name="Naylor J."/>
            <person name="Negash T."/>
            <person name="Nguyen T."/>
            <person name="Nguyen N."/>
            <person name="Nicol R."/>
            <person name="Norbu C."/>
            <person name="Norbu N."/>
            <person name="Novod N."/>
            <person name="O'Neill B."/>
            <person name="Osman S."/>
            <person name="Markiewicz E."/>
            <person name="Oyono O.L."/>
            <person name="Patti C."/>
            <person name="Phunkhang P."/>
            <person name="Pierre F."/>
            <person name="Priest M."/>
            <person name="Raghuraman S."/>
            <person name="Rege F."/>
            <person name="Reyes R."/>
            <person name="Rise C."/>
            <person name="Rogov P."/>
            <person name="Ross K."/>
            <person name="Ryan E."/>
            <person name="Settipalli S."/>
            <person name="Shea T."/>
            <person name="Sherpa N."/>
            <person name="Shi L."/>
            <person name="Shih D."/>
            <person name="Sparrow T."/>
            <person name="Spaulding J."/>
            <person name="Stalker J."/>
            <person name="Stange-Thomann N."/>
            <person name="Stavropoulos S."/>
            <person name="Stone C."/>
            <person name="Strader C."/>
            <person name="Tesfaye S."/>
            <person name="Thomson T."/>
            <person name="Thoulutsang Y."/>
            <person name="Thoulutsang D."/>
            <person name="Topham K."/>
            <person name="Topping I."/>
            <person name="Tsamla T."/>
            <person name="Vassiliev H."/>
            <person name="Vo A."/>
            <person name="Wangchuk T."/>
            <person name="Wangdi T."/>
            <person name="Weiand M."/>
            <person name="Wilkinson J."/>
            <person name="Wilson A."/>
            <person name="Yadav S."/>
            <person name="Young G."/>
            <person name="Yu Q."/>
            <person name="Zembek L."/>
            <person name="Zhong D."/>
            <person name="Zimmer A."/>
            <person name="Zwirko Z."/>
            <person name="Jaffe D.B."/>
            <person name="Alvarez P."/>
            <person name="Brockman W."/>
            <person name="Butler J."/>
            <person name="Chin C."/>
            <person name="Gnerre S."/>
            <person name="Grabherr M."/>
            <person name="Kleber M."/>
            <person name="Mauceli E."/>
            <person name="MacCallum I."/>
        </authorList>
    </citation>
    <scope>NUCLEOTIDE SEQUENCE [LARGE SCALE GENOMIC DNA]</scope>
    <source>
        <strain evidence="3">MSH-3 / Tucson 14011-0111.49</strain>
    </source>
</reference>
<dbReference type="AlphaFoldDB" id="B4G4R2"/>
<evidence type="ECO:0000256" key="1">
    <source>
        <dbReference type="SAM" id="SignalP"/>
    </source>
</evidence>
<feature type="signal peptide" evidence="1">
    <location>
        <begin position="1"/>
        <end position="21"/>
    </location>
</feature>
<protein>
    <submittedName>
        <fullName evidence="2">GL24225</fullName>
    </submittedName>
</protein>
<dbReference type="EMBL" id="CH479179">
    <property type="protein sequence ID" value="EDW24578.1"/>
    <property type="molecule type" value="Genomic_DNA"/>
</dbReference>
<evidence type="ECO:0000313" key="3">
    <source>
        <dbReference type="Proteomes" id="UP000008744"/>
    </source>
</evidence>
<proteinExistence type="predicted"/>
<name>B4G4R2_DROPE</name>
<evidence type="ECO:0000313" key="2">
    <source>
        <dbReference type="EMBL" id="EDW24578.1"/>
    </source>
</evidence>
<keyword evidence="3" id="KW-1185">Reference proteome</keyword>
<feature type="chain" id="PRO_5002805789" evidence="1">
    <location>
        <begin position="22"/>
        <end position="62"/>
    </location>
</feature>
<dbReference type="Proteomes" id="UP000008744">
    <property type="component" value="Unassembled WGS sequence"/>
</dbReference>
<dbReference type="HOGENOM" id="CLU_2906432_0_0_1"/>
<keyword evidence="1" id="KW-0732">Signal</keyword>